<reference evidence="2 3" key="1">
    <citation type="submission" date="2019-06" db="EMBL/GenBank/DDBJ databases">
        <authorList>
            <person name="Palmer J.M."/>
        </authorList>
    </citation>
    <scope>NUCLEOTIDE SEQUENCE [LARGE SCALE GENOMIC DNA]</scope>
    <source>
        <strain evidence="2 3">TWF102</strain>
    </source>
</reference>
<dbReference type="Proteomes" id="UP000475325">
    <property type="component" value="Unassembled WGS sequence"/>
</dbReference>
<gene>
    <name evidence="2" type="ORF">TWF102_003871</name>
</gene>
<keyword evidence="1" id="KW-0472">Membrane</keyword>
<keyword evidence="1" id="KW-0812">Transmembrane</keyword>
<organism evidence="2 3">
    <name type="scientific">Orbilia oligospora</name>
    <name type="common">Nematode-trapping fungus</name>
    <name type="synonym">Arthrobotrys oligospora</name>
    <dbReference type="NCBI Taxonomy" id="2813651"/>
    <lineage>
        <taxon>Eukaryota</taxon>
        <taxon>Fungi</taxon>
        <taxon>Dikarya</taxon>
        <taxon>Ascomycota</taxon>
        <taxon>Pezizomycotina</taxon>
        <taxon>Orbiliomycetes</taxon>
        <taxon>Orbiliales</taxon>
        <taxon>Orbiliaceae</taxon>
        <taxon>Orbilia</taxon>
    </lineage>
</organism>
<name>A0A7C8N1J5_ORBOL</name>
<feature type="transmembrane region" description="Helical" evidence="1">
    <location>
        <begin position="185"/>
        <end position="208"/>
    </location>
</feature>
<evidence type="ECO:0008006" key="4">
    <source>
        <dbReference type="Google" id="ProtNLM"/>
    </source>
</evidence>
<protein>
    <recommendedName>
        <fullName evidence="4">Transmembrane protein</fullName>
    </recommendedName>
</protein>
<dbReference type="AlphaFoldDB" id="A0A7C8N1J5"/>
<dbReference type="EMBL" id="WIQW01000189">
    <property type="protein sequence ID" value="KAF3078024.1"/>
    <property type="molecule type" value="Genomic_DNA"/>
</dbReference>
<accession>A0A7C8N1J5</accession>
<evidence type="ECO:0000313" key="3">
    <source>
        <dbReference type="Proteomes" id="UP000475325"/>
    </source>
</evidence>
<evidence type="ECO:0000313" key="2">
    <source>
        <dbReference type="EMBL" id="KAF3078024.1"/>
    </source>
</evidence>
<comment type="caution">
    <text evidence="2">The sequence shown here is derived from an EMBL/GenBank/DDBJ whole genome shotgun (WGS) entry which is preliminary data.</text>
</comment>
<evidence type="ECO:0000256" key="1">
    <source>
        <dbReference type="SAM" id="Phobius"/>
    </source>
</evidence>
<proteinExistence type="predicted"/>
<sequence>MHHGFRHPEAHMETVTMFIHTPTPIPTTTSPSTSIVTATSIPATIPLPANPTGHYKSENWNSSRSICFPEEPLTSEYKTQCWVNVFDLSFINDKIAQSLIPCCYGRLDVVGGCGYQCISNYTEGPDDKGVTYVAPVTWWLDCLHKSDLPRYSPEVASNKSADWDGAWCADRPSISGPKMRTERRLFAVMVVIGAVLPVVLLYVLVILLSQSTPRTSISLTPDVPLHGSQYRDPQRSIPKPNLINMAVRVSTYFPVTPTITVPATIPWHAPAPTISEYRSSPHKFFGFEVCFPEEPITTNYQAQCYVPVNPAYMNQNVSDSIRRCCLGRFDVVEGFGYQCISNVTEILGDSWWDDCVLGSTLYKGFVYNETDMEGNFGQAVCEPPPSIAAFGALMQGKLMATMFAIGIVLPMVVF</sequence>
<keyword evidence="1" id="KW-1133">Transmembrane helix</keyword>